<feature type="coiled-coil region" evidence="1">
    <location>
        <begin position="27"/>
        <end position="54"/>
    </location>
</feature>
<dbReference type="Proteomes" id="UP000028924">
    <property type="component" value="Unassembled WGS sequence"/>
</dbReference>
<evidence type="ECO:0000256" key="1">
    <source>
        <dbReference type="SAM" id="Coils"/>
    </source>
</evidence>
<dbReference type="GeneID" id="23617122"/>
<dbReference type="EMBL" id="KL662171">
    <property type="protein sequence ID" value="KFM28503.1"/>
    <property type="molecule type" value="Genomic_DNA"/>
</dbReference>
<evidence type="ECO:0000256" key="2">
    <source>
        <dbReference type="SAM" id="MobiDB-lite"/>
    </source>
</evidence>
<organism evidence="4 5">
    <name type="scientific">Auxenochlorella protothecoides</name>
    <name type="common">Green microalga</name>
    <name type="synonym">Chlorella protothecoides</name>
    <dbReference type="NCBI Taxonomy" id="3075"/>
    <lineage>
        <taxon>Eukaryota</taxon>
        <taxon>Viridiplantae</taxon>
        <taxon>Chlorophyta</taxon>
        <taxon>core chlorophytes</taxon>
        <taxon>Trebouxiophyceae</taxon>
        <taxon>Chlorellales</taxon>
        <taxon>Chlorellaceae</taxon>
        <taxon>Auxenochlorella</taxon>
    </lineage>
</organism>
<feature type="region of interest" description="Disordered" evidence="2">
    <location>
        <begin position="198"/>
        <end position="257"/>
    </location>
</feature>
<name>A0A087SRZ9_AUXPR</name>
<dbReference type="Pfam" id="PF08755">
    <property type="entry name" value="YccV-like"/>
    <property type="match status" value="1"/>
</dbReference>
<dbReference type="InterPro" id="IPR011722">
    <property type="entry name" value="Hemimethylated_DNA-bd_dom"/>
</dbReference>
<dbReference type="SUPFAM" id="SSF141255">
    <property type="entry name" value="YccV-like"/>
    <property type="match status" value="1"/>
</dbReference>
<accession>A0A087SRZ9</accession>
<dbReference type="AlphaFoldDB" id="A0A087SRZ9"/>
<dbReference type="STRING" id="3075.A0A087SRZ9"/>
<dbReference type="GO" id="GO:0003677">
    <property type="term" value="F:DNA binding"/>
    <property type="evidence" value="ECO:0007669"/>
    <property type="project" value="InterPro"/>
</dbReference>
<sequence length="257" mass="27216">MVGDGRGEEDIARQQRRALIEGAGPSLARFLKLLREQEAEVDQAIEKIQAAKAEASAARRPLSPGGLDPARRLRLTLDLAEAARAEEWLVCEQGRGYTGVVAGWEQVCGEGPAWLAAAGHDRAGAPGPWYFLLVEEVAGRGPRSGLPPVALVPEGALEPAGDPSLVPGGAHPLLSLLFLGKDAEGNHLPCRQLRQRFGAERRDVHPPGSDDEEGDADGGTRLEDEEGIPQDPGNRPSGRKTLPGIDMSSLDDTGGDL</sequence>
<dbReference type="Gene3D" id="2.30.30.390">
    <property type="entry name" value="Hemimethylated DNA-binding domain"/>
    <property type="match status" value="1"/>
</dbReference>
<reference evidence="4 5" key="1">
    <citation type="journal article" date="2014" name="BMC Genomics">
        <title>Oil accumulation mechanisms of the oleaginous microalga Chlorella protothecoides revealed through its genome, transcriptomes, and proteomes.</title>
        <authorList>
            <person name="Gao C."/>
            <person name="Wang Y."/>
            <person name="Shen Y."/>
            <person name="Yan D."/>
            <person name="He X."/>
            <person name="Dai J."/>
            <person name="Wu Q."/>
        </authorList>
    </citation>
    <scope>NUCLEOTIDE SEQUENCE [LARGE SCALE GENOMIC DNA]</scope>
    <source>
        <strain evidence="4 5">0710</strain>
    </source>
</reference>
<keyword evidence="5" id="KW-1185">Reference proteome</keyword>
<evidence type="ECO:0000313" key="4">
    <source>
        <dbReference type="EMBL" id="KFM28503.1"/>
    </source>
</evidence>
<evidence type="ECO:0000313" key="5">
    <source>
        <dbReference type="Proteomes" id="UP000028924"/>
    </source>
</evidence>
<dbReference type="KEGG" id="apro:F751_5731"/>
<keyword evidence="1" id="KW-0175">Coiled coil</keyword>
<dbReference type="InterPro" id="IPR036623">
    <property type="entry name" value="Hemimethylated_DNA-bd_sf"/>
</dbReference>
<dbReference type="OrthoDB" id="28868at2759"/>
<gene>
    <name evidence="4" type="ORF">F751_5731</name>
</gene>
<proteinExistence type="predicted"/>
<protein>
    <recommendedName>
        <fullName evidence="3">Hemimethylated DNA-binding domain-containing protein</fullName>
    </recommendedName>
</protein>
<dbReference type="RefSeq" id="XP_011401522.1">
    <property type="nucleotide sequence ID" value="XM_011403220.1"/>
</dbReference>
<feature type="domain" description="Hemimethylated DNA-binding" evidence="3">
    <location>
        <begin position="92"/>
        <end position="173"/>
    </location>
</feature>
<evidence type="ECO:0000259" key="3">
    <source>
        <dbReference type="Pfam" id="PF08755"/>
    </source>
</evidence>